<name>Q5ULP0_9CAUD</name>
<evidence type="ECO:0000313" key="1">
    <source>
        <dbReference type="EMBL" id="AAV35894.1"/>
    </source>
</evidence>
<gene>
    <name evidence="1" type="ORF">orf74</name>
</gene>
<dbReference type="EMBL" id="AY682195">
    <property type="protein sequence ID" value="AAV35894.1"/>
    <property type="molecule type" value="Genomic_DNA"/>
</dbReference>
<reference evidence="1 2" key="1">
    <citation type="journal article" date="2004" name="J. Bacteriol.">
        <title>Lactobacillus plantarum bacteriophage LP65: a new member of the SPO1-like genus of the family Myoviridae.</title>
        <authorList>
            <person name="Chibani-Chennoufi S."/>
            <person name="Dillmann M.L."/>
            <person name="Marvin-Guy L."/>
            <person name="Rami-Shojaei S."/>
            <person name="Brussow H."/>
        </authorList>
    </citation>
    <scope>NUCLEOTIDE SEQUENCE</scope>
</reference>
<dbReference type="SUPFAM" id="SSF52833">
    <property type="entry name" value="Thioredoxin-like"/>
    <property type="match status" value="1"/>
</dbReference>
<sequence>MLEIKFYHKSNCRKCDFVKRRLDKFGESHSGYKLTDIFVDVENGDKTLEYLKNQGYFSFPVVQLWDDADIKDSFCDLDIGGLNRIESQVS</sequence>
<organism evidence="1 2">
    <name type="scientific">Lactobacillus phage LP65</name>
    <dbReference type="NCBI Taxonomy" id="2892344"/>
    <lineage>
        <taxon>Viruses</taxon>
        <taxon>Duplodnaviria</taxon>
        <taxon>Heunggongvirae</taxon>
        <taxon>Uroviricota</taxon>
        <taxon>Caudoviricetes</taxon>
        <taxon>Herelleviridae</taxon>
        <taxon>Salchichonvirus</taxon>
        <taxon>Salchichonvirus LP65</taxon>
    </lineage>
</organism>
<dbReference type="OrthoDB" id="18944at10239"/>
<keyword evidence="2" id="KW-1185">Reference proteome</keyword>
<dbReference type="KEGG" id="vg:3197369"/>
<dbReference type="Gene3D" id="3.40.30.10">
    <property type="entry name" value="Glutaredoxin"/>
    <property type="match status" value="1"/>
</dbReference>
<dbReference type="RefSeq" id="YP_164709.1">
    <property type="nucleotide sequence ID" value="NC_006565.1"/>
</dbReference>
<dbReference type="Proteomes" id="UP000002117">
    <property type="component" value="Segment"/>
</dbReference>
<accession>Q5ULP0</accession>
<protein>
    <submittedName>
        <fullName evidence="1">Orf74</fullName>
    </submittedName>
</protein>
<evidence type="ECO:0000313" key="2">
    <source>
        <dbReference type="Proteomes" id="UP000002117"/>
    </source>
</evidence>
<proteinExistence type="predicted"/>
<dbReference type="InterPro" id="IPR036249">
    <property type="entry name" value="Thioredoxin-like_sf"/>
</dbReference>